<protein>
    <submittedName>
        <fullName evidence="1">Uncharacterized protein</fullName>
    </submittedName>
</protein>
<dbReference type="OrthoDB" id="9787563at2"/>
<proteinExistence type="predicted"/>
<name>A0A1W2CMM0_9FIRM</name>
<dbReference type="STRING" id="112901.SAMN04488500_11117"/>
<evidence type="ECO:0000313" key="1">
    <source>
        <dbReference type="EMBL" id="SMC86485.1"/>
    </source>
</evidence>
<organism evidence="1 2">
    <name type="scientific">Sporomusa malonica</name>
    <dbReference type="NCBI Taxonomy" id="112901"/>
    <lineage>
        <taxon>Bacteria</taxon>
        <taxon>Bacillati</taxon>
        <taxon>Bacillota</taxon>
        <taxon>Negativicutes</taxon>
        <taxon>Selenomonadales</taxon>
        <taxon>Sporomusaceae</taxon>
        <taxon>Sporomusa</taxon>
    </lineage>
</organism>
<evidence type="ECO:0000313" key="2">
    <source>
        <dbReference type="Proteomes" id="UP000192738"/>
    </source>
</evidence>
<dbReference type="RefSeq" id="WP_084576271.1">
    <property type="nucleotide sequence ID" value="NZ_CP155572.1"/>
</dbReference>
<dbReference type="Proteomes" id="UP000192738">
    <property type="component" value="Unassembled WGS sequence"/>
</dbReference>
<accession>A0A1W2CMM0</accession>
<dbReference type="EMBL" id="FWXI01000011">
    <property type="protein sequence ID" value="SMC86485.1"/>
    <property type="molecule type" value="Genomic_DNA"/>
</dbReference>
<dbReference type="AlphaFoldDB" id="A0A1W2CMM0"/>
<sequence>MTYLTGLALGISAGRQLSQLMRGDGFSLVHALPGRRRYLHDDLLHNKELAVAWQRHLASVKGIERVQVSPETGSVLVAYTFSEEYIDLVMEYLERLHKMPGPRSEYGKLGIDIQRFFRRMNRNVFKNTASTLDLRTVMALLMLLRGGAKMWNLGQRPSGPQMIWWAYSLLKGRSC</sequence>
<gene>
    <name evidence="1" type="ORF">SAMN04488500_11117</name>
</gene>
<dbReference type="Pfam" id="PF19991">
    <property type="entry name" value="HMA_2"/>
    <property type="match status" value="1"/>
</dbReference>
<keyword evidence="2" id="KW-1185">Reference proteome</keyword>
<reference evidence="1 2" key="1">
    <citation type="submission" date="2017-04" db="EMBL/GenBank/DDBJ databases">
        <authorList>
            <person name="Afonso C.L."/>
            <person name="Miller P.J."/>
            <person name="Scott M.A."/>
            <person name="Spackman E."/>
            <person name="Goraichik I."/>
            <person name="Dimitrov K.M."/>
            <person name="Suarez D.L."/>
            <person name="Swayne D.E."/>
        </authorList>
    </citation>
    <scope>NUCLEOTIDE SEQUENCE [LARGE SCALE GENOMIC DNA]</scope>
    <source>
        <strain evidence="1 2">DSM 5090</strain>
    </source>
</reference>